<evidence type="ECO:0000256" key="5">
    <source>
        <dbReference type="ARBA" id="ARBA00012598"/>
    </source>
</evidence>
<comment type="pathway">
    <text evidence="3 12">Purine metabolism; urate degradation; (S)-allantoin from urate: step 1/3.</text>
</comment>
<comment type="function">
    <text evidence="1 12 15">Catalyzes the oxidation of uric acid to 5-hydroxyisourate, which is further processed to form (S)-allantoin.</text>
</comment>
<feature type="active site" description="Charge relay system" evidence="13">
    <location>
        <position position="257"/>
    </location>
</feature>
<evidence type="ECO:0000313" key="17">
    <source>
        <dbReference type="Proteomes" id="UP001159428"/>
    </source>
</evidence>
<dbReference type="Proteomes" id="UP001159428">
    <property type="component" value="Unassembled WGS sequence"/>
</dbReference>
<dbReference type="InterPro" id="IPR002042">
    <property type="entry name" value="Uricase"/>
</dbReference>
<evidence type="ECO:0000256" key="9">
    <source>
        <dbReference type="ARBA" id="ARBA00023140"/>
    </source>
</evidence>
<dbReference type="PRINTS" id="PR00093">
    <property type="entry name" value="URICASE"/>
</dbReference>
<evidence type="ECO:0000256" key="2">
    <source>
        <dbReference type="ARBA" id="ARBA00004275"/>
    </source>
</evidence>
<protein>
    <recommendedName>
        <fullName evidence="6 12">Uricase</fullName>
        <ecNumber evidence="5 12">1.7.3.3</ecNumber>
    </recommendedName>
    <alternativeName>
        <fullName evidence="10 12">Urate oxidase</fullName>
    </alternativeName>
</protein>
<feature type="binding site" evidence="14">
    <location>
        <position position="163"/>
    </location>
    <ligand>
        <name>urate</name>
        <dbReference type="ChEBI" id="CHEBI:17775"/>
    </ligand>
</feature>
<evidence type="ECO:0000256" key="13">
    <source>
        <dbReference type="PIRSR" id="PIRSR000241-1"/>
    </source>
</evidence>
<evidence type="ECO:0000256" key="14">
    <source>
        <dbReference type="PIRSR" id="PIRSR000241-2"/>
    </source>
</evidence>
<dbReference type="EMBL" id="CALNXJ010000004">
    <property type="protein sequence ID" value="CAH3037575.1"/>
    <property type="molecule type" value="Genomic_DNA"/>
</dbReference>
<comment type="similarity">
    <text evidence="4 12 15">Belongs to the uricase family.</text>
</comment>
<evidence type="ECO:0000256" key="6">
    <source>
        <dbReference type="ARBA" id="ARBA00017098"/>
    </source>
</evidence>
<dbReference type="AlphaFoldDB" id="A0AAU9VT91"/>
<comment type="catalytic activity">
    <reaction evidence="11 12 15">
        <text>urate + O2 + H2O = 5-hydroxyisourate + H2O2</text>
        <dbReference type="Rhea" id="RHEA:21368"/>
        <dbReference type="ChEBI" id="CHEBI:15377"/>
        <dbReference type="ChEBI" id="CHEBI:15379"/>
        <dbReference type="ChEBI" id="CHEBI:16240"/>
        <dbReference type="ChEBI" id="CHEBI:17775"/>
        <dbReference type="ChEBI" id="CHEBI:18072"/>
        <dbReference type="EC" id="1.7.3.3"/>
    </reaction>
</comment>
<evidence type="ECO:0000256" key="1">
    <source>
        <dbReference type="ARBA" id="ARBA00003860"/>
    </source>
</evidence>
<feature type="binding site" evidence="14">
    <location>
        <position position="229"/>
    </location>
    <ligand>
        <name>urate</name>
        <dbReference type="ChEBI" id="CHEBI:17775"/>
    </ligand>
</feature>
<keyword evidence="8 12" id="KW-0560">Oxidoreductase</keyword>
<reference evidence="16 17" key="1">
    <citation type="submission" date="2022-05" db="EMBL/GenBank/DDBJ databases">
        <authorList>
            <consortium name="Genoscope - CEA"/>
            <person name="William W."/>
        </authorList>
    </citation>
    <scope>NUCLEOTIDE SEQUENCE [LARGE SCALE GENOMIC DNA]</scope>
</reference>
<comment type="subcellular location">
    <subcellularLocation>
        <location evidence="2 12">Peroxisome</location>
    </subcellularLocation>
</comment>
<dbReference type="PANTHER" id="PTHR42874:SF1">
    <property type="entry name" value="URICASE"/>
    <property type="match status" value="1"/>
</dbReference>
<keyword evidence="7 12" id="KW-0659">Purine metabolism</keyword>
<dbReference type="NCBIfam" id="TIGR03383">
    <property type="entry name" value="urate_oxi"/>
    <property type="match status" value="1"/>
</dbReference>
<proteinExistence type="inferred from homology"/>
<comment type="caution">
    <text evidence="16">The sequence shown here is derived from an EMBL/GenBank/DDBJ whole genome shotgun (WGS) entry which is preliminary data.</text>
</comment>
<dbReference type="GO" id="GO:0006145">
    <property type="term" value="P:purine nucleobase catabolic process"/>
    <property type="evidence" value="ECO:0007669"/>
    <property type="project" value="TreeGrafter"/>
</dbReference>
<feature type="binding site" evidence="14">
    <location>
        <position position="61"/>
    </location>
    <ligand>
        <name>urate</name>
        <dbReference type="ChEBI" id="CHEBI:17775"/>
    </ligand>
</feature>
<feature type="binding site" evidence="14">
    <location>
        <position position="228"/>
    </location>
    <ligand>
        <name>urate</name>
        <dbReference type="ChEBI" id="CHEBI:17775"/>
    </ligand>
</feature>
<evidence type="ECO:0000256" key="8">
    <source>
        <dbReference type="ARBA" id="ARBA00023002"/>
    </source>
</evidence>
<feature type="active site" description="Charge relay system" evidence="13">
    <location>
        <position position="16"/>
    </location>
</feature>
<dbReference type="Gene3D" id="3.10.270.10">
    <property type="entry name" value="Urate Oxidase"/>
    <property type="match status" value="1"/>
</dbReference>
<evidence type="ECO:0000256" key="12">
    <source>
        <dbReference type="PIRNR" id="PIRNR000241"/>
    </source>
</evidence>
<dbReference type="GO" id="GO:0004846">
    <property type="term" value="F:urate oxidase activity"/>
    <property type="evidence" value="ECO:0007669"/>
    <property type="project" value="UniProtKB-EC"/>
</dbReference>
<evidence type="ECO:0000256" key="10">
    <source>
        <dbReference type="ARBA" id="ARBA00031317"/>
    </source>
</evidence>
<dbReference type="GO" id="GO:0019628">
    <property type="term" value="P:urate catabolic process"/>
    <property type="evidence" value="ECO:0007669"/>
    <property type="project" value="TreeGrafter"/>
</dbReference>
<dbReference type="Pfam" id="PF01014">
    <property type="entry name" value="Uricase"/>
    <property type="match status" value="2"/>
</dbReference>
<feature type="binding site" evidence="14">
    <location>
        <position position="62"/>
    </location>
    <ligand>
        <name>urate</name>
        <dbReference type="ChEBI" id="CHEBI:17775"/>
    </ligand>
</feature>
<feature type="binding site" evidence="14">
    <location>
        <position position="180"/>
    </location>
    <ligand>
        <name>urate</name>
        <dbReference type="ChEBI" id="CHEBI:17775"/>
    </ligand>
</feature>
<feature type="binding site" evidence="14">
    <location>
        <position position="62"/>
    </location>
    <ligand>
        <name>5-hydroxyisourate</name>
        <dbReference type="ChEBI" id="CHEBI:18072"/>
    </ligand>
</feature>
<evidence type="ECO:0000256" key="7">
    <source>
        <dbReference type="ARBA" id="ARBA00022631"/>
    </source>
</evidence>
<keyword evidence="9 12" id="KW-0576">Peroxisome</keyword>
<keyword evidence="17" id="KW-1185">Reference proteome</keyword>
<accession>A0AAU9VT91</accession>
<dbReference type="GO" id="GO:0005777">
    <property type="term" value="C:peroxisome"/>
    <property type="evidence" value="ECO:0007669"/>
    <property type="project" value="UniProtKB-SubCell"/>
</dbReference>
<evidence type="ECO:0000256" key="11">
    <source>
        <dbReference type="ARBA" id="ARBA00048818"/>
    </source>
</evidence>
<dbReference type="EC" id="1.7.3.3" evidence="5 12"/>
<dbReference type="PANTHER" id="PTHR42874">
    <property type="entry name" value="URICASE"/>
    <property type="match status" value="1"/>
</dbReference>
<feature type="binding site" evidence="14">
    <location>
        <position position="255"/>
    </location>
    <ligand>
        <name>urate</name>
        <dbReference type="ChEBI" id="CHEBI:17775"/>
    </ligand>
</feature>
<sequence length="297" mass="33330">MASLFFIDPSFTGYGKSGVRLLKIKRSGKYHEIKQVEVATELKLDNYRDYNYGNNSSVVPTDTQKNTVYALAKDHPLNNIEEFAVHICNHFLTTHKQVVHVTVNIDESPWKRIQQKGVDHAHAFVLTPEVTRFCSVTQARGEDPKVSSGLKEMQILKTTQSGFTGFCKDKYTILPEATDRPFSTKVYCQYKFDTTKGVDFSSCWNLVKNTILEEFAGPPDTGVYSPSVQNTLYKTEAKILSSIPQIGYVEMVMPNIHYFTVNMAPFGIANKDEVLMATDKPAGIIKAALSRKPVAKL</sequence>
<gene>
    <name evidence="16" type="ORF">PMEA_00022184</name>
</gene>
<dbReference type="FunFam" id="3.10.270.10:FF:000001">
    <property type="entry name" value="Uricase"/>
    <property type="match status" value="1"/>
</dbReference>
<name>A0AAU9VT91_9CNID</name>
<dbReference type="PIRSF" id="PIRSF000241">
    <property type="entry name" value="Urate_oxidase"/>
    <property type="match status" value="1"/>
</dbReference>
<feature type="binding site" evidence="14">
    <location>
        <position position="61"/>
    </location>
    <ligand>
        <name>5-hydroxyisourate</name>
        <dbReference type="ChEBI" id="CHEBI:18072"/>
    </ligand>
</feature>
<organism evidence="16 17">
    <name type="scientific">Pocillopora meandrina</name>
    <dbReference type="NCBI Taxonomy" id="46732"/>
    <lineage>
        <taxon>Eukaryota</taxon>
        <taxon>Metazoa</taxon>
        <taxon>Cnidaria</taxon>
        <taxon>Anthozoa</taxon>
        <taxon>Hexacorallia</taxon>
        <taxon>Scleractinia</taxon>
        <taxon>Astrocoeniina</taxon>
        <taxon>Pocilloporidae</taxon>
        <taxon>Pocillopora</taxon>
    </lineage>
</organism>
<feature type="active site" description="Charge relay system" evidence="13">
    <location>
        <position position="61"/>
    </location>
</feature>
<feature type="binding site" evidence="14">
    <location>
        <position position="180"/>
    </location>
    <ligand>
        <name>5-hydroxyisourate</name>
        <dbReference type="ChEBI" id="CHEBI:18072"/>
    </ligand>
</feature>
<evidence type="ECO:0000313" key="16">
    <source>
        <dbReference type="EMBL" id="CAH3037575.1"/>
    </source>
</evidence>
<evidence type="ECO:0000256" key="15">
    <source>
        <dbReference type="RuleBase" id="RU004455"/>
    </source>
</evidence>
<dbReference type="SUPFAM" id="SSF55620">
    <property type="entry name" value="Tetrahydrobiopterin biosynthesis enzymes-like"/>
    <property type="match status" value="2"/>
</dbReference>
<feature type="binding site" evidence="14">
    <location>
        <position position="163"/>
    </location>
    <ligand>
        <name>5-hydroxyisourate</name>
        <dbReference type="ChEBI" id="CHEBI:18072"/>
    </ligand>
</feature>
<evidence type="ECO:0000256" key="3">
    <source>
        <dbReference type="ARBA" id="ARBA00004831"/>
    </source>
</evidence>
<feature type="binding site" evidence="14">
    <location>
        <position position="61"/>
    </location>
    <ligand>
        <name>O2</name>
        <dbReference type="ChEBI" id="CHEBI:15379"/>
    </ligand>
</feature>
<evidence type="ECO:0000256" key="4">
    <source>
        <dbReference type="ARBA" id="ARBA00009760"/>
    </source>
</evidence>